<dbReference type="InterPro" id="IPR006553">
    <property type="entry name" value="Leu-rich_rpt_Cys-con_subtyp"/>
</dbReference>
<dbReference type="PANTHER" id="PTHR13318">
    <property type="entry name" value="PARTNER OF PAIRED, ISOFORM B-RELATED"/>
    <property type="match status" value="1"/>
</dbReference>
<dbReference type="GO" id="GO:0019005">
    <property type="term" value="C:SCF ubiquitin ligase complex"/>
    <property type="evidence" value="ECO:0007669"/>
    <property type="project" value="TreeGrafter"/>
</dbReference>
<organism evidence="2 3">
    <name type="scientific">Volvox africanus</name>
    <dbReference type="NCBI Taxonomy" id="51714"/>
    <lineage>
        <taxon>Eukaryota</taxon>
        <taxon>Viridiplantae</taxon>
        <taxon>Chlorophyta</taxon>
        <taxon>core chlorophytes</taxon>
        <taxon>Chlorophyceae</taxon>
        <taxon>CS clade</taxon>
        <taxon>Chlamydomonadales</taxon>
        <taxon>Volvocaceae</taxon>
        <taxon>Volvox</taxon>
    </lineage>
</organism>
<comment type="caution">
    <text evidence="2">The sequence shown here is derived from an EMBL/GenBank/DDBJ whole genome shotgun (WGS) entry which is preliminary data.</text>
</comment>
<comment type="subcellular location">
    <subcellularLocation>
        <location evidence="1">Cytoplasm</location>
        <location evidence="1">Cytoskeleton</location>
        <location evidence="1">Cilium axoneme</location>
    </subcellularLocation>
</comment>
<gene>
    <name evidence="2" type="ORF">Vafri_10723</name>
</gene>
<dbReference type="AlphaFoldDB" id="A0A8J4B6W3"/>
<dbReference type="GO" id="GO:0005930">
    <property type="term" value="C:axoneme"/>
    <property type="evidence" value="ECO:0007669"/>
    <property type="project" value="UniProtKB-SubCell"/>
</dbReference>
<dbReference type="PANTHER" id="PTHR13318:SF190">
    <property type="entry name" value="PARTNER OF PAIRED, ISOFORM B"/>
    <property type="match status" value="1"/>
</dbReference>
<dbReference type="Proteomes" id="UP000747399">
    <property type="component" value="Unassembled WGS sequence"/>
</dbReference>
<name>A0A8J4B6W3_9CHLO</name>
<dbReference type="EMBL" id="BNCO01000020">
    <property type="protein sequence ID" value="GIL55107.1"/>
    <property type="molecule type" value="Genomic_DNA"/>
</dbReference>
<proteinExistence type="predicted"/>
<accession>A0A8J4B6W3</accession>
<dbReference type="SMART" id="SM00367">
    <property type="entry name" value="LRR_CC"/>
    <property type="match status" value="5"/>
</dbReference>
<evidence type="ECO:0000256" key="1">
    <source>
        <dbReference type="ARBA" id="ARBA00004430"/>
    </source>
</evidence>
<evidence type="ECO:0000313" key="3">
    <source>
        <dbReference type="Proteomes" id="UP000747399"/>
    </source>
</evidence>
<dbReference type="GO" id="GO:0031146">
    <property type="term" value="P:SCF-dependent proteasomal ubiquitin-dependent protein catabolic process"/>
    <property type="evidence" value="ECO:0007669"/>
    <property type="project" value="TreeGrafter"/>
</dbReference>
<keyword evidence="3" id="KW-1185">Reference proteome</keyword>
<sequence>MSNNDMFRTPGTETVLGLARQCHADPNQGHPVLEPNAQLPPQTQQNQILVATGLPEEVIRHHLVPALSGSVLRAFRRVSKATRDDVACYAVRAIKRAPGTHSLPPDLGSRFPRLTRIDLSGDSQLGGDLTLFLALQSVSLLTSLSFAGCTSLSASFVSRQLVNACPRLRHLALSCSCSAGADAETAVMAALAAAPLAATLVSLELHCGGAFQPQLHHLDGLGAALTSLQVYGSRTLDDEALAILPRHTPALVQLMLAEQQSRRGRHIRGQGLAVLQDLPALRTLSLLCPEPDVQSMAAALAVLTHLTELDLSRCEPRLTEALAPLSAVVVGAGSYGGMLQRLSLPTAYTERQLERGLPAMFGIAAAAADQERQGVAALHALRLHASAALPEQVVEAMSRLGSLRELSLSHCGRGGSGAAVAGAAAALTGLTSIRLIQEYSGGGDGGEVSDGEGAISPMGPNTKDDADPLITDVLQRLPHAAKEFTWYDGLLTWTSLQQLELTDAYGLDDAHLHEIGRLLGALSYFSLSRNTRTTGAGFASWQTGCRHLTALTLYDCARVGDEAISHVAALPLRTLTLSHLPEVGDVGVRRLAEDCTTLQSLTLERLTGAPGAALATLWRLPLLEVLCLRMCNVNNLTLETAVLLPEQSVVGAPAVAGDDGAAVPKVGTPPTAPAPLHLSQQSVTSGQSHGLVHLNATLQLECGMFLQPDRAEGGCDGMAAVRQLAQRLTWLELPGCLVSTSGLWALRHLPGLTHLDLSYCLSVGDAVADILLHGGGRMAAVAAGSAAVAVSPEAGRAGSGTMLLPSLVHIDLKGCMVAESTLERLRRAGLAVDPGTGTWS</sequence>
<protein>
    <submittedName>
        <fullName evidence="2">Uncharacterized protein</fullName>
    </submittedName>
</protein>
<evidence type="ECO:0000313" key="2">
    <source>
        <dbReference type="EMBL" id="GIL55107.1"/>
    </source>
</evidence>
<reference evidence="2" key="1">
    <citation type="journal article" date="2021" name="Proc. Natl. Acad. Sci. U.S.A.">
        <title>Three genomes in the algal genus Volvox reveal the fate of a haploid sex-determining region after a transition to homothallism.</title>
        <authorList>
            <person name="Yamamoto K."/>
            <person name="Hamaji T."/>
            <person name="Kawai-Toyooka H."/>
            <person name="Matsuzaki R."/>
            <person name="Takahashi F."/>
            <person name="Nishimura Y."/>
            <person name="Kawachi M."/>
            <person name="Noguchi H."/>
            <person name="Minakuchi Y."/>
            <person name="Umen J.G."/>
            <person name="Toyoda A."/>
            <person name="Nozaki H."/>
        </authorList>
    </citation>
    <scope>NUCLEOTIDE SEQUENCE</scope>
    <source>
        <strain evidence="2">NIES-3780</strain>
    </source>
</reference>
<dbReference type="InterPro" id="IPR032675">
    <property type="entry name" value="LRR_dom_sf"/>
</dbReference>
<dbReference type="SUPFAM" id="SSF52047">
    <property type="entry name" value="RNI-like"/>
    <property type="match status" value="2"/>
</dbReference>
<dbReference type="Gene3D" id="3.80.10.10">
    <property type="entry name" value="Ribonuclease Inhibitor"/>
    <property type="match status" value="3"/>
</dbReference>